<dbReference type="InterPro" id="IPR056798">
    <property type="entry name" value="ADH_Fe_C"/>
</dbReference>
<evidence type="ECO:0000259" key="2">
    <source>
        <dbReference type="Pfam" id="PF00465"/>
    </source>
</evidence>
<dbReference type="Gene3D" id="1.20.1090.10">
    <property type="entry name" value="Dehydroquinate synthase-like - alpha domain"/>
    <property type="match status" value="1"/>
</dbReference>
<keyword evidence="5" id="KW-1185">Reference proteome</keyword>
<dbReference type="Proteomes" id="UP000721861">
    <property type="component" value="Unassembled WGS sequence"/>
</dbReference>
<dbReference type="Pfam" id="PF00465">
    <property type="entry name" value="Fe-ADH"/>
    <property type="match status" value="1"/>
</dbReference>
<dbReference type="Pfam" id="PF25137">
    <property type="entry name" value="ADH_Fe_C"/>
    <property type="match status" value="1"/>
</dbReference>
<organism evidence="4 5">
    <name type="scientific">Carboxylicivirga mesophila</name>
    <dbReference type="NCBI Taxonomy" id="1166478"/>
    <lineage>
        <taxon>Bacteria</taxon>
        <taxon>Pseudomonadati</taxon>
        <taxon>Bacteroidota</taxon>
        <taxon>Bacteroidia</taxon>
        <taxon>Marinilabiliales</taxon>
        <taxon>Marinilabiliaceae</taxon>
        <taxon>Carboxylicivirga</taxon>
    </lineage>
</organism>
<reference evidence="4 5" key="1">
    <citation type="journal article" date="2014" name="Int. J. Syst. Evol. Microbiol.">
        <title>Carboxylicivirga gen. nov. in the family Marinilabiliaceae with two novel species, Carboxylicivirga mesophila sp. nov. and Carboxylicivirga taeanensis sp. nov., and reclassification of Cytophaga fermentans as Saccharicrinis fermentans gen. nov., comb. nov.</title>
        <authorList>
            <person name="Yang S.H."/>
            <person name="Seo H.S."/>
            <person name="Woo J.H."/>
            <person name="Oh H.M."/>
            <person name="Jang H."/>
            <person name="Lee J.H."/>
            <person name="Kim S.J."/>
            <person name="Kwon K.K."/>
        </authorList>
    </citation>
    <scope>NUCLEOTIDE SEQUENCE [LARGE SCALE GENOMIC DNA]</scope>
    <source>
        <strain evidence="4 5">JCM 18290</strain>
    </source>
</reference>
<accession>A0ABS5KDT7</accession>
<dbReference type="CDD" id="cd08187">
    <property type="entry name" value="BDH"/>
    <property type="match status" value="1"/>
</dbReference>
<keyword evidence="1" id="KW-0560">Oxidoreductase</keyword>
<evidence type="ECO:0000256" key="1">
    <source>
        <dbReference type="ARBA" id="ARBA00023002"/>
    </source>
</evidence>
<sequence>MRNFTYEASTKILFGKNRIAEIGNEILPYGNSVLLAYGGGSIKSSGLYDKIVEVLKKSGIRFVELAGVQPNPRVESVREGIRLCRENNVQFILGVGGGSVIDCIKAIAMGVTYEGDVWGFYIRKAKIESVLPIGAVLTLAATGSEMNGGTVISNDATQEKRATGHDSLRPKFSVLDPTITFTVNKWQTAAGVVDVMSHIFEQYFTQDKGTFVQDAMAEGILKTCIHYGPILLNDPENYEARANIMWASSLALNGLTATGKLSGDWATHMIEHEVSAIYDLTHGAGLAILFPVWMDYILDEKTAPKLAQYSRNVWGVKEEDDVEAARQGITKTREFFNAMNMPASLEDVKITNENIEAMAEGACKFGPVGMYKRLGKEDVAAILTKAL</sequence>
<dbReference type="Gene3D" id="3.40.50.1970">
    <property type="match status" value="1"/>
</dbReference>
<evidence type="ECO:0000259" key="3">
    <source>
        <dbReference type="Pfam" id="PF25137"/>
    </source>
</evidence>
<dbReference type="PANTHER" id="PTHR43633:SF1">
    <property type="entry name" value="ALCOHOL DEHYDROGENASE YQHD"/>
    <property type="match status" value="1"/>
</dbReference>
<dbReference type="SUPFAM" id="SSF56796">
    <property type="entry name" value="Dehydroquinate synthase-like"/>
    <property type="match status" value="1"/>
</dbReference>
<dbReference type="EMBL" id="JAGUCN010000023">
    <property type="protein sequence ID" value="MBS2213201.1"/>
    <property type="molecule type" value="Genomic_DNA"/>
</dbReference>
<dbReference type="InterPro" id="IPR001670">
    <property type="entry name" value="ADH_Fe/GldA"/>
</dbReference>
<dbReference type="PANTHER" id="PTHR43633">
    <property type="entry name" value="ALCOHOL DEHYDROGENASE YQHD"/>
    <property type="match status" value="1"/>
</dbReference>
<name>A0ABS5KDT7_9BACT</name>
<feature type="domain" description="Alcohol dehydrogenase iron-type/glycerol dehydrogenase GldA" evidence="2">
    <location>
        <begin position="10"/>
        <end position="177"/>
    </location>
</feature>
<dbReference type="PROSITE" id="PS00060">
    <property type="entry name" value="ADH_IRON_2"/>
    <property type="match status" value="1"/>
</dbReference>
<gene>
    <name evidence="4" type="ORF">KEM09_17440</name>
</gene>
<evidence type="ECO:0000313" key="5">
    <source>
        <dbReference type="Proteomes" id="UP000721861"/>
    </source>
</evidence>
<dbReference type="RefSeq" id="WP_212230240.1">
    <property type="nucleotide sequence ID" value="NZ_JAGUCN010000023.1"/>
</dbReference>
<feature type="domain" description="Fe-containing alcohol dehydrogenase-like C-terminal" evidence="3">
    <location>
        <begin position="188"/>
        <end position="386"/>
    </location>
</feature>
<dbReference type="InterPro" id="IPR044731">
    <property type="entry name" value="BDH-like"/>
</dbReference>
<dbReference type="InterPro" id="IPR018211">
    <property type="entry name" value="ADH_Fe_CS"/>
</dbReference>
<protein>
    <submittedName>
        <fullName evidence="4">Iron-containing alcohol dehydrogenase</fullName>
    </submittedName>
</protein>
<proteinExistence type="predicted"/>
<evidence type="ECO:0000313" key="4">
    <source>
        <dbReference type="EMBL" id="MBS2213201.1"/>
    </source>
</evidence>
<comment type="caution">
    <text evidence="4">The sequence shown here is derived from an EMBL/GenBank/DDBJ whole genome shotgun (WGS) entry which is preliminary data.</text>
</comment>